<evidence type="ECO:0000313" key="2">
    <source>
        <dbReference type="EMBL" id="CAB4312317.1"/>
    </source>
</evidence>
<feature type="compositionally biased region" description="Basic and acidic residues" evidence="1">
    <location>
        <begin position="11"/>
        <end position="22"/>
    </location>
</feature>
<feature type="region of interest" description="Disordered" evidence="1">
    <location>
        <begin position="110"/>
        <end position="151"/>
    </location>
</feature>
<name>A0A6J5XIM4_PRUAR</name>
<dbReference type="EMBL" id="CAEKKB010000006">
    <property type="protein sequence ID" value="CAB4312317.1"/>
    <property type="molecule type" value="Genomic_DNA"/>
</dbReference>
<protein>
    <submittedName>
        <fullName evidence="2">Uncharacterized protein</fullName>
    </submittedName>
</protein>
<feature type="region of interest" description="Disordered" evidence="1">
    <location>
        <begin position="1"/>
        <end position="22"/>
    </location>
</feature>
<organism evidence="2 3">
    <name type="scientific">Prunus armeniaca</name>
    <name type="common">Apricot</name>
    <name type="synonym">Armeniaca vulgaris</name>
    <dbReference type="NCBI Taxonomy" id="36596"/>
    <lineage>
        <taxon>Eukaryota</taxon>
        <taxon>Viridiplantae</taxon>
        <taxon>Streptophyta</taxon>
        <taxon>Embryophyta</taxon>
        <taxon>Tracheophyta</taxon>
        <taxon>Spermatophyta</taxon>
        <taxon>Magnoliopsida</taxon>
        <taxon>eudicotyledons</taxon>
        <taxon>Gunneridae</taxon>
        <taxon>Pentapetalae</taxon>
        <taxon>rosids</taxon>
        <taxon>fabids</taxon>
        <taxon>Rosales</taxon>
        <taxon>Rosaceae</taxon>
        <taxon>Amygdaloideae</taxon>
        <taxon>Amygdaleae</taxon>
        <taxon>Prunus</taxon>
    </lineage>
</organism>
<evidence type="ECO:0000256" key="1">
    <source>
        <dbReference type="SAM" id="MobiDB-lite"/>
    </source>
</evidence>
<gene>
    <name evidence="2" type="ORF">ORAREDHAP_LOCUS34711</name>
</gene>
<dbReference type="AlphaFoldDB" id="A0A6J5XIM4"/>
<accession>A0A6J5XIM4</accession>
<keyword evidence="3" id="KW-1185">Reference proteome</keyword>
<reference evidence="3" key="1">
    <citation type="journal article" date="2020" name="Genome Biol.">
        <title>Gamete binning: chromosome-level and haplotype-resolved genome assembly enabled by high-throughput single-cell sequencing of gamete genomes.</title>
        <authorList>
            <person name="Campoy J.A."/>
            <person name="Sun H."/>
            <person name="Goel M."/>
            <person name="Jiao W.-B."/>
            <person name="Folz-Donahue K."/>
            <person name="Wang N."/>
            <person name="Rubio M."/>
            <person name="Liu C."/>
            <person name="Kukat C."/>
            <person name="Ruiz D."/>
            <person name="Huettel B."/>
            <person name="Schneeberger K."/>
        </authorList>
    </citation>
    <scope>NUCLEOTIDE SEQUENCE [LARGE SCALE GENOMIC DNA]</scope>
    <source>
        <strain evidence="3">cv. Rojo Pasion</strain>
    </source>
</reference>
<dbReference type="Proteomes" id="UP000507245">
    <property type="component" value="Unassembled WGS sequence"/>
</dbReference>
<evidence type="ECO:0000313" key="3">
    <source>
        <dbReference type="Proteomes" id="UP000507245"/>
    </source>
</evidence>
<sequence length="151" mass="16023">MKKRRKNRGGRNPEKEEADKLLMQESSVTVKLVDLEDLSTSLSPVARRHPVQSRPWMGMNFMAVEPRPNFGDGGGFETASTGGGFGNINLGVAGADDFVGGADDFVGGADNNFGSGGAQLGENKGGFSLDDPLKGNDRDDDDDASNFLKRA</sequence>
<proteinExistence type="predicted"/>